<evidence type="ECO:0000256" key="3">
    <source>
        <dbReference type="ARBA" id="ARBA00022801"/>
    </source>
</evidence>
<dbReference type="CDD" id="cd16344">
    <property type="entry name" value="LMWPAP"/>
    <property type="match status" value="1"/>
</dbReference>
<evidence type="ECO:0000256" key="4">
    <source>
        <dbReference type="ARBA" id="ARBA00022912"/>
    </source>
</evidence>
<comment type="similarity">
    <text evidence="1">Belongs to the low molecular weight phosphotyrosine protein phosphatase family.</text>
</comment>
<dbReference type="Pfam" id="PF01451">
    <property type="entry name" value="LMWPc"/>
    <property type="match status" value="1"/>
</dbReference>
<dbReference type="PRINTS" id="PR00719">
    <property type="entry name" value="LMWPTPASE"/>
</dbReference>
<evidence type="ECO:0000256" key="7">
    <source>
        <dbReference type="ARBA" id="ARBA00041820"/>
    </source>
</evidence>
<name>A0A0A8HNA8_STAHY</name>
<dbReference type="Proteomes" id="UP000285625">
    <property type="component" value="Unassembled WGS sequence"/>
</dbReference>
<evidence type="ECO:0000256" key="1">
    <source>
        <dbReference type="ARBA" id="ARBA00011063"/>
    </source>
</evidence>
<dbReference type="STRING" id="1284.SHYC_03705"/>
<evidence type="ECO:0000256" key="9">
    <source>
        <dbReference type="PIRSR" id="PIRSR617867-1"/>
    </source>
</evidence>
<feature type="active site" description="Proton donor" evidence="9">
    <location>
        <position position="111"/>
    </location>
</feature>
<evidence type="ECO:0000313" key="11">
    <source>
        <dbReference type="Proteomes" id="UP000285625"/>
    </source>
</evidence>
<feature type="active site" description="Nucleophile" evidence="9">
    <location>
        <position position="13"/>
    </location>
</feature>
<dbReference type="InterPro" id="IPR050438">
    <property type="entry name" value="LMW_PTPase"/>
</dbReference>
<reference evidence="10 11" key="1">
    <citation type="journal article" date="2016" name="Front. Microbiol.">
        <title>Comprehensive Phylogenetic Analysis of Bovine Non-aureus Staphylococci Species Based on Whole-Genome Sequencing.</title>
        <authorList>
            <person name="Naushad S."/>
            <person name="Barkema H.W."/>
            <person name="Luby C."/>
            <person name="Condas L.A."/>
            <person name="Nobrega D.B."/>
            <person name="Carson D.A."/>
            <person name="De Buck J."/>
        </authorList>
    </citation>
    <scope>NUCLEOTIDE SEQUENCE [LARGE SCALE GENOMIC DNA]</scope>
    <source>
        <strain evidence="10 11">SNUC 5959</strain>
    </source>
</reference>
<dbReference type="PANTHER" id="PTHR11717:SF31">
    <property type="entry name" value="LOW MOLECULAR WEIGHT PROTEIN-TYROSINE-PHOSPHATASE ETP-RELATED"/>
    <property type="match status" value="1"/>
</dbReference>
<comment type="caution">
    <text evidence="10">The sequence shown here is derived from an EMBL/GenBank/DDBJ whole genome shotgun (WGS) entry which is preliminary data.</text>
</comment>
<evidence type="ECO:0000256" key="8">
    <source>
        <dbReference type="ARBA" id="ARBA00051722"/>
    </source>
</evidence>
<dbReference type="RefSeq" id="WP_039644609.1">
    <property type="nucleotide sequence ID" value="NZ_CP008747.1"/>
</dbReference>
<dbReference type="HOGENOM" id="CLU_071415_1_2_9"/>
<evidence type="ECO:0000256" key="2">
    <source>
        <dbReference type="ARBA" id="ARBA00013064"/>
    </source>
</evidence>
<dbReference type="AlphaFoldDB" id="A0A0A8HNA8"/>
<dbReference type="InterPro" id="IPR036196">
    <property type="entry name" value="Ptyr_pPase_sf"/>
</dbReference>
<evidence type="ECO:0000313" key="10">
    <source>
        <dbReference type="EMBL" id="RIO44002.1"/>
    </source>
</evidence>
<dbReference type="InterPro" id="IPR017867">
    <property type="entry name" value="Tyr_phospatase_low_mol_wt"/>
</dbReference>
<dbReference type="SUPFAM" id="SSF52788">
    <property type="entry name" value="Phosphotyrosine protein phosphatases I"/>
    <property type="match status" value="1"/>
</dbReference>
<evidence type="ECO:0000256" key="6">
    <source>
        <dbReference type="ARBA" id="ARBA00040312"/>
    </source>
</evidence>
<accession>A0A0A8HNA8</accession>
<dbReference type="EC" id="3.1.3.48" evidence="2"/>
<gene>
    <name evidence="10" type="ORF">BUZ57_09900</name>
</gene>
<keyword evidence="4" id="KW-0904">Protein phosphatase</keyword>
<dbReference type="PANTHER" id="PTHR11717">
    <property type="entry name" value="LOW MOLECULAR WEIGHT PROTEIN TYROSINE PHOSPHATASE"/>
    <property type="match status" value="1"/>
</dbReference>
<organism evidence="10 11">
    <name type="scientific">Staphylococcus hyicus</name>
    <dbReference type="NCBI Taxonomy" id="1284"/>
    <lineage>
        <taxon>Bacteria</taxon>
        <taxon>Bacillati</taxon>
        <taxon>Bacillota</taxon>
        <taxon>Bacilli</taxon>
        <taxon>Bacillales</taxon>
        <taxon>Staphylococcaceae</taxon>
        <taxon>Staphylococcus</taxon>
    </lineage>
</organism>
<feature type="active site" description="Nucleophile" evidence="9">
    <location>
        <position position="7"/>
    </location>
</feature>
<keyword evidence="3" id="KW-0378">Hydrolase</keyword>
<sequence length="139" mass="15944">MRIIFVCTGNTCRSPMAESIATQILPHHQIESRGLMAIEGQPIASHTLEVLHTKNYPQPTSAQPFQYEDLTADLILTMTVDHKKHIECLYGMQQHVHTLKDYINQSADIPDPFGGPLEHYQMLFEQLEKDIFKLKEQID</sequence>
<dbReference type="GO" id="GO:0004725">
    <property type="term" value="F:protein tyrosine phosphatase activity"/>
    <property type="evidence" value="ECO:0007669"/>
    <property type="project" value="UniProtKB-EC"/>
</dbReference>
<dbReference type="GeneID" id="41072576"/>
<evidence type="ECO:0000256" key="5">
    <source>
        <dbReference type="ARBA" id="ARBA00037193"/>
    </source>
</evidence>
<dbReference type="KEGG" id="shu:SHYC_03705"/>
<comment type="function">
    <text evidence="5">Dephosphorylates the phosphotyrosine-containing proteins.</text>
</comment>
<dbReference type="SMART" id="SM00226">
    <property type="entry name" value="LMWPc"/>
    <property type="match status" value="1"/>
</dbReference>
<comment type="catalytic activity">
    <reaction evidence="8">
        <text>O-phospho-L-tyrosyl-[protein] + H2O = L-tyrosyl-[protein] + phosphate</text>
        <dbReference type="Rhea" id="RHEA:10684"/>
        <dbReference type="Rhea" id="RHEA-COMP:10136"/>
        <dbReference type="Rhea" id="RHEA-COMP:20101"/>
        <dbReference type="ChEBI" id="CHEBI:15377"/>
        <dbReference type="ChEBI" id="CHEBI:43474"/>
        <dbReference type="ChEBI" id="CHEBI:46858"/>
        <dbReference type="ChEBI" id="CHEBI:61978"/>
        <dbReference type="EC" id="3.1.3.48"/>
    </reaction>
</comment>
<protein>
    <recommendedName>
        <fullName evidence="6">Low molecular weight protein-tyrosine-phosphatase PtpB</fullName>
        <ecNumber evidence="2">3.1.3.48</ecNumber>
    </recommendedName>
    <alternativeName>
        <fullName evidence="7">Phosphotyrosine phosphatase B</fullName>
    </alternativeName>
</protein>
<dbReference type="Gene3D" id="3.40.50.2300">
    <property type="match status" value="1"/>
</dbReference>
<dbReference type="EMBL" id="QXVO01000034">
    <property type="protein sequence ID" value="RIO44002.1"/>
    <property type="molecule type" value="Genomic_DNA"/>
</dbReference>
<dbReference type="InterPro" id="IPR023485">
    <property type="entry name" value="Ptyr_pPase"/>
</dbReference>
<proteinExistence type="inferred from homology"/>